<accession>A0A448XAT1</accession>
<keyword evidence="2" id="KW-1133">Transmembrane helix</keyword>
<feature type="compositionally biased region" description="Basic and acidic residues" evidence="1">
    <location>
        <begin position="291"/>
        <end position="301"/>
    </location>
</feature>
<proteinExistence type="predicted"/>
<protein>
    <submittedName>
        <fullName evidence="3">Uncharacterized protein</fullName>
    </submittedName>
</protein>
<keyword evidence="2" id="KW-0812">Transmembrane</keyword>
<keyword evidence="2" id="KW-0472">Membrane</keyword>
<evidence type="ECO:0000256" key="2">
    <source>
        <dbReference type="SAM" id="Phobius"/>
    </source>
</evidence>
<feature type="transmembrane region" description="Helical" evidence="2">
    <location>
        <begin position="23"/>
        <end position="42"/>
    </location>
</feature>
<feature type="region of interest" description="Disordered" evidence="1">
    <location>
        <begin position="63"/>
        <end position="83"/>
    </location>
</feature>
<name>A0A448XAT1_9PLAT</name>
<dbReference type="EMBL" id="CAAALY010244330">
    <property type="protein sequence ID" value="VEL32550.1"/>
    <property type="molecule type" value="Genomic_DNA"/>
</dbReference>
<dbReference type="Proteomes" id="UP000784294">
    <property type="component" value="Unassembled WGS sequence"/>
</dbReference>
<evidence type="ECO:0000313" key="3">
    <source>
        <dbReference type="EMBL" id="VEL32550.1"/>
    </source>
</evidence>
<comment type="caution">
    <text evidence="3">The sequence shown here is derived from an EMBL/GenBank/DDBJ whole genome shotgun (WGS) entry which is preliminary data.</text>
</comment>
<feature type="region of interest" description="Disordered" evidence="1">
    <location>
        <begin position="379"/>
        <end position="407"/>
    </location>
</feature>
<evidence type="ECO:0000313" key="4">
    <source>
        <dbReference type="Proteomes" id="UP000784294"/>
    </source>
</evidence>
<reference evidence="3" key="1">
    <citation type="submission" date="2018-11" db="EMBL/GenBank/DDBJ databases">
        <authorList>
            <consortium name="Pathogen Informatics"/>
        </authorList>
    </citation>
    <scope>NUCLEOTIDE SEQUENCE</scope>
</reference>
<feature type="region of interest" description="Disordered" evidence="1">
    <location>
        <begin position="283"/>
        <end position="315"/>
    </location>
</feature>
<sequence length="434" mass="47847">MSFLFTIASQAPNNDDSKFDLTFVPPILFGVGSLVCGLYLGLRNPKIFMSDASRTAKIQEKIAASKSKESTKQKKKQNSKKNFVNGSVVRLSDQVPLFTEVPNLNNNDHNKVEDLSAQNIDIDTSFSIRQTKLPMEKLNYRKMKRETTIPANEDFTNLHADIIISNDSSFENSNYHQTRKDPIIPLISECTDFHANFSTSNNSVGSSSDFPNQILQLSDQDPSQTQLLELIDQDSSRAQVSESIHEKLPQGLLKKSKSSKKSKKKSELLLELDPWISVSSKKAKVKGSVEPSDRSSVDQHKPQALSITSSSHPTFTNVTSEIKTTSSTSGSSVGVSSLDSSLIEKRCASSHQPQPNHLPSPILASSVSIQIEPSLHLQPSSTPSTLHLHQAPSSLPVSESMASPELKNSSHFVTKDHLQDLQNLQNQVNLQLFI</sequence>
<dbReference type="AlphaFoldDB" id="A0A448XAT1"/>
<organism evidence="3 4">
    <name type="scientific">Protopolystoma xenopodis</name>
    <dbReference type="NCBI Taxonomy" id="117903"/>
    <lineage>
        <taxon>Eukaryota</taxon>
        <taxon>Metazoa</taxon>
        <taxon>Spiralia</taxon>
        <taxon>Lophotrochozoa</taxon>
        <taxon>Platyhelminthes</taxon>
        <taxon>Monogenea</taxon>
        <taxon>Polyopisthocotylea</taxon>
        <taxon>Polystomatidea</taxon>
        <taxon>Polystomatidae</taxon>
        <taxon>Protopolystoma</taxon>
    </lineage>
</organism>
<feature type="compositionally biased region" description="Polar residues" evidence="1">
    <location>
        <begin position="305"/>
        <end position="315"/>
    </location>
</feature>
<gene>
    <name evidence="3" type="ORF">PXEA_LOCUS25990</name>
</gene>
<evidence type="ECO:0000256" key="1">
    <source>
        <dbReference type="SAM" id="MobiDB-lite"/>
    </source>
</evidence>
<keyword evidence="4" id="KW-1185">Reference proteome</keyword>